<evidence type="ECO:0000256" key="2">
    <source>
        <dbReference type="SAM" id="SignalP"/>
    </source>
</evidence>
<gene>
    <name evidence="3" type="ORF">H8S07_00500</name>
</gene>
<name>A0ABR7EQZ1_9FIRM</name>
<dbReference type="EMBL" id="JACOOY010000001">
    <property type="protein sequence ID" value="MBC5663768.1"/>
    <property type="molecule type" value="Genomic_DNA"/>
</dbReference>
<feature type="signal peptide" evidence="2">
    <location>
        <begin position="1"/>
        <end position="27"/>
    </location>
</feature>
<feature type="chain" id="PRO_5046068604" evidence="2">
    <location>
        <begin position="28"/>
        <end position="247"/>
    </location>
</feature>
<keyword evidence="2" id="KW-0732">Signal</keyword>
<evidence type="ECO:0000313" key="4">
    <source>
        <dbReference type="Proteomes" id="UP000647235"/>
    </source>
</evidence>
<dbReference type="Proteomes" id="UP000647235">
    <property type="component" value="Unassembled WGS sequence"/>
</dbReference>
<evidence type="ECO:0000313" key="3">
    <source>
        <dbReference type="EMBL" id="MBC5663768.1"/>
    </source>
</evidence>
<evidence type="ECO:0000256" key="1">
    <source>
        <dbReference type="SAM" id="MobiDB-lite"/>
    </source>
</evidence>
<keyword evidence="4" id="KW-1185">Reference proteome</keyword>
<feature type="compositionally biased region" description="Polar residues" evidence="1">
    <location>
        <begin position="238"/>
        <end position="247"/>
    </location>
</feature>
<sequence>MRYKKFLLGVIASVLCLGLLNGCSSYSHDFNSSEEAQKYILSKLKDKYNEEFSLLETSAIIQFNPIFSSLYFFTSVIINSSQTATIYTRNTGLFEDSYHVYYYSDEIKELATPLFQDKPFIRGYQIEVQGHTTTTEWNGKESVEEYLKKREYEIETSIYLNEGKTDKEYAEELSYIMQEIVESDLVFNISVYTSDDNLIFYSLPEQHSQPDVEVILEKMADVKRQQKTQKDYKEWKKQNQNNETNSD</sequence>
<comment type="caution">
    <text evidence="3">The sequence shown here is derived from an EMBL/GenBank/DDBJ whole genome shotgun (WGS) entry which is preliminary data.</text>
</comment>
<proteinExistence type="predicted"/>
<dbReference type="RefSeq" id="WP_186855204.1">
    <property type="nucleotide sequence ID" value="NZ_JACOOY010000001.1"/>
</dbReference>
<accession>A0ABR7EQZ1</accession>
<reference evidence="3 4" key="1">
    <citation type="submission" date="2020-08" db="EMBL/GenBank/DDBJ databases">
        <title>Genome public.</title>
        <authorList>
            <person name="Liu C."/>
            <person name="Sun Q."/>
        </authorList>
    </citation>
    <scope>NUCLEOTIDE SEQUENCE [LARGE SCALE GENOMIC DNA]</scope>
    <source>
        <strain evidence="3 4">NSJ-36</strain>
    </source>
</reference>
<organism evidence="3 4">
    <name type="scientific">Dorea hominis</name>
    <dbReference type="NCBI Taxonomy" id="2763040"/>
    <lineage>
        <taxon>Bacteria</taxon>
        <taxon>Bacillati</taxon>
        <taxon>Bacillota</taxon>
        <taxon>Clostridia</taxon>
        <taxon>Lachnospirales</taxon>
        <taxon>Lachnospiraceae</taxon>
        <taxon>Dorea</taxon>
    </lineage>
</organism>
<feature type="region of interest" description="Disordered" evidence="1">
    <location>
        <begin position="227"/>
        <end position="247"/>
    </location>
</feature>
<feature type="compositionally biased region" description="Basic and acidic residues" evidence="1">
    <location>
        <begin position="227"/>
        <end position="237"/>
    </location>
</feature>
<protein>
    <submittedName>
        <fullName evidence="3">Uncharacterized protein</fullName>
    </submittedName>
</protein>